<dbReference type="OrthoDB" id="5148138at2"/>
<feature type="transmembrane region" description="Helical" evidence="1">
    <location>
        <begin position="250"/>
        <end position="267"/>
    </location>
</feature>
<organism evidence="2 3">
    <name type="scientific">Microterricola gilva</name>
    <dbReference type="NCBI Taxonomy" id="393267"/>
    <lineage>
        <taxon>Bacteria</taxon>
        <taxon>Bacillati</taxon>
        <taxon>Actinomycetota</taxon>
        <taxon>Actinomycetes</taxon>
        <taxon>Micrococcales</taxon>
        <taxon>Microbacteriaceae</taxon>
        <taxon>Microterricola</taxon>
    </lineage>
</organism>
<dbReference type="AlphaFoldDB" id="A0A4V2GAS6"/>
<evidence type="ECO:0000256" key="1">
    <source>
        <dbReference type="SAM" id="Phobius"/>
    </source>
</evidence>
<protein>
    <submittedName>
        <fullName evidence="2">Uncharacterized protein</fullName>
    </submittedName>
</protein>
<dbReference type="Proteomes" id="UP000291483">
    <property type="component" value="Unassembled WGS sequence"/>
</dbReference>
<feature type="transmembrane region" description="Helical" evidence="1">
    <location>
        <begin position="139"/>
        <end position="162"/>
    </location>
</feature>
<proteinExistence type="predicted"/>
<evidence type="ECO:0000313" key="3">
    <source>
        <dbReference type="Proteomes" id="UP000291483"/>
    </source>
</evidence>
<reference evidence="2 3" key="1">
    <citation type="submission" date="2019-02" db="EMBL/GenBank/DDBJ databases">
        <title>Sequencing the genomes of 1000 actinobacteria strains.</title>
        <authorList>
            <person name="Klenk H.-P."/>
        </authorList>
    </citation>
    <scope>NUCLEOTIDE SEQUENCE [LARGE SCALE GENOMIC DNA]</scope>
    <source>
        <strain evidence="2 3">DSM 18319</strain>
    </source>
</reference>
<feature type="transmembrane region" description="Helical" evidence="1">
    <location>
        <begin position="6"/>
        <end position="22"/>
    </location>
</feature>
<keyword evidence="1" id="KW-0472">Membrane</keyword>
<comment type="caution">
    <text evidence="2">The sequence shown here is derived from an EMBL/GenBank/DDBJ whole genome shotgun (WGS) entry which is preliminary data.</text>
</comment>
<keyword evidence="1" id="KW-0812">Transmembrane</keyword>
<dbReference type="EMBL" id="SHLC01000001">
    <property type="protein sequence ID" value="RZU65406.1"/>
    <property type="molecule type" value="Genomic_DNA"/>
</dbReference>
<dbReference type="RefSeq" id="WP_130505771.1">
    <property type="nucleotide sequence ID" value="NZ_SHLC01000001.1"/>
</dbReference>
<keyword evidence="3" id="KW-1185">Reference proteome</keyword>
<sequence>MPENAIWVALVFGAVVLGYTLIHRSTPARRRPAVDSLVMRLGLPVDEHIIALIDRRVRSTVIGSCVAGFIALAVAAVLLVAGGGLPEGLASTLLGLVFAAAVSLGTAAGGAGYFAPQAAQSVRIARAQTPRLNDYLHPLWRWASIGVTVAAVLLCGAILAGAGATSGLIGVPMTGVVVATALAIAAQFGASLLGRRLLDVPQPAREELELQWDDALRGMTVRSLWIAAFTIAWAAALLALLWLLAATPTVTVWFGFVALVPILLLSVPASRRVERRMWTDVVSA</sequence>
<feature type="transmembrane region" description="Helical" evidence="1">
    <location>
        <begin position="168"/>
        <end position="188"/>
    </location>
</feature>
<evidence type="ECO:0000313" key="2">
    <source>
        <dbReference type="EMBL" id="RZU65406.1"/>
    </source>
</evidence>
<feature type="transmembrane region" description="Helical" evidence="1">
    <location>
        <begin position="61"/>
        <end position="81"/>
    </location>
</feature>
<keyword evidence="1" id="KW-1133">Transmembrane helix</keyword>
<accession>A0A4V2GAS6</accession>
<gene>
    <name evidence="2" type="ORF">EV379_1740</name>
</gene>
<feature type="transmembrane region" description="Helical" evidence="1">
    <location>
        <begin position="224"/>
        <end position="244"/>
    </location>
</feature>
<feature type="transmembrane region" description="Helical" evidence="1">
    <location>
        <begin position="93"/>
        <end position="118"/>
    </location>
</feature>
<name>A0A4V2GAS6_9MICO</name>